<accession>A0A8S2XXX8</accession>
<dbReference type="EMBL" id="CAJOBI010086222">
    <property type="protein sequence ID" value="CAF4519845.1"/>
    <property type="molecule type" value="Genomic_DNA"/>
</dbReference>
<sequence>FSLIDAWVSSYLLVLVHYASEKSRLRTLFIQHSRLIEYIQRIDEEQLSLYKERENYDL</sequence>
<proteinExistence type="predicted"/>
<name>A0A8S2XXX8_9BILA</name>
<gene>
    <name evidence="1" type="ORF">SMN809_LOCUS35765</name>
</gene>
<dbReference type="Proteomes" id="UP000676336">
    <property type="component" value="Unassembled WGS sequence"/>
</dbReference>
<comment type="caution">
    <text evidence="1">The sequence shown here is derived from an EMBL/GenBank/DDBJ whole genome shotgun (WGS) entry which is preliminary data.</text>
</comment>
<evidence type="ECO:0000313" key="2">
    <source>
        <dbReference type="Proteomes" id="UP000676336"/>
    </source>
</evidence>
<reference evidence="1" key="1">
    <citation type="submission" date="2021-02" db="EMBL/GenBank/DDBJ databases">
        <authorList>
            <person name="Nowell W R."/>
        </authorList>
    </citation>
    <scope>NUCLEOTIDE SEQUENCE</scope>
</reference>
<protein>
    <submittedName>
        <fullName evidence="1">Uncharacterized protein</fullName>
    </submittedName>
</protein>
<feature type="non-terminal residue" evidence="1">
    <location>
        <position position="58"/>
    </location>
</feature>
<organism evidence="1 2">
    <name type="scientific">Rotaria magnacalcarata</name>
    <dbReference type="NCBI Taxonomy" id="392030"/>
    <lineage>
        <taxon>Eukaryota</taxon>
        <taxon>Metazoa</taxon>
        <taxon>Spiralia</taxon>
        <taxon>Gnathifera</taxon>
        <taxon>Rotifera</taxon>
        <taxon>Eurotatoria</taxon>
        <taxon>Bdelloidea</taxon>
        <taxon>Philodinida</taxon>
        <taxon>Philodinidae</taxon>
        <taxon>Rotaria</taxon>
    </lineage>
</organism>
<feature type="non-terminal residue" evidence="1">
    <location>
        <position position="1"/>
    </location>
</feature>
<dbReference type="AlphaFoldDB" id="A0A8S2XXX8"/>
<evidence type="ECO:0000313" key="1">
    <source>
        <dbReference type="EMBL" id="CAF4519845.1"/>
    </source>
</evidence>